<gene>
    <name evidence="19" type="ORF">ATNIH1004_002229</name>
</gene>
<dbReference type="Pfam" id="PF16073">
    <property type="entry name" value="SAT"/>
    <property type="match status" value="1"/>
</dbReference>
<dbReference type="Pfam" id="PF00698">
    <property type="entry name" value="Acyl_transf_1"/>
    <property type="match status" value="1"/>
</dbReference>
<dbReference type="GO" id="GO:0004314">
    <property type="term" value="F:[acyl-carrier-protein] S-malonyltransferase activity"/>
    <property type="evidence" value="ECO:0007669"/>
    <property type="project" value="UniProtKB-EC"/>
</dbReference>
<dbReference type="Gene3D" id="6.20.240.10">
    <property type="match status" value="1"/>
</dbReference>
<dbReference type="Gene3D" id="3.30.1120.100">
    <property type="match status" value="1"/>
</dbReference>
<organism evidence="19 20">
    <name type="scientific">Aspergillus tanneri</name>
    <dbReference type="NCBI Taxonomy" id="1220188"/>
    <lineage>
        <taxon>Eukaryota</taxon>
        <taxon>Fungi</taxon>
        <taxon>Dikarya</taxon>
        <taxon>Ascomycota</taxon>
        <taxon>Pezizomycotina</taxon>
        <taxon>Eurotiomycetes</taxon>
        <taxon>Eurotiomycetidae</taxon>
        <taxon>Eurotiales</taxon>
        <taxon>Aspergillaceae</taxon>
        <taxon>Aspergillus</taxon>
        <taxon>Aspergillus subgen. Circumdati</taxon>
    </lineage>
</organism>
<dbReference type="InterPro" id="IPR050830">
    <property type="entry name" value="Fungal_FAS"/>
</dbReference>
<evidence type="ECO:0000256" key="5">
    <source>
        <dbReference type="ARBA" id="ARBA00022857"/>
    </source>
</evidence>
<evidence type="ECO:0000256" key="11">
    <source>
        <dbReference type="ARBA" id="ARBA00048237"/>
    </source>
</evidence>
<comment type="catalytic activity">
    <reaction evidence="14">
        <text>a 2,3-saturated acyl-[ACP] + NAD(+) = a (2E)-enoyl-[ACP] + NADH + H(+)</text>
        <dbReference type="Rhea" id="RHEA:10240"/>
        <dbReference type="Rhea" id="RHEA-COMP:9925"/>
        <dbReference type="Rhea" id="RHEA-COMP:9926"/>
        <dbReference type="ChEBI" id="CHEBI:15378"/>
        <dbReference type="ChEBI" id="CHEBI:57540"/>
        <dbReference type="ChEBI" id="CHEBI:57945"/>
        <dbReference type="ChEBI" id="CHEBI:78784"/>
        <dbReference type="ChEBI" id="CHEBI:78785"/>
        <dbReference type="EC" id="1.3.1.9"/>
    </reaction>
</comment>
<dbReference type="PIRSF" id="PIRSF005562">
    <property type="entry name" value="FAS_yeast_beta"/>
    <property type="match status" value="1"/>
</dbReference>
<dbReference type="Pfam" id="PF08354">
    <property type="entry name" value="Fas1-AflB-like_hel"/>
    <property type="match status" value="1"/>
</dbReference>
<dbReference type="Proteomes" id="UP000324241">
    <property type="component" value="Unassembled WGS sequence"/>
</dbReference>
<dbReference type="GO" id="GO:0005835">
    <property type="term" value="C:fatty acid synthase complex"/>
    <property type="evidence" value="ECO:0007669"/>
    <property type="project" value="UniProtKB-UniRule"/>
</dbReference>
<keyword evidence="7 16" id="KW-0520">NAD</keyword>
<dbReference type="GO" id="GO:0004318">
    <property type="term" value="F:enoyl-[acyl-carrier-protein] reductase (NADH) activity"/>
    <property type="evidence" value="ECO:0007669"/>
    <property type="project" value="UniProtKB-UniRule"/>
</dbReference>
<dbReference type="GO" id="GO:0004313">
    <property type="term" value="F:[acyl-carrier-protein] S-acetyltransferase activity"/>
    <property type="evidence" value="ECO:0007669"/>
    <property type="project" value="UniProtKB-EC"/>
</dbReference>
<dbReference type="SUPFAM" id="SSF52151">
    <property type="entry name" value="FabD/lysophospholipase-like"/>
    <property type="match status" value="2"/>
</dbReference>
<dbReference type="FunFam" id="3.40.366.10:FF:000006">
    <property type="entry name" value="Fatty acid synthase beta subunit dehydratase"/>
    <property type="match status" value="1"/>
</dbReference>
<dbReference type="Pfam" id="PF22235">
    <property type="entry name" value="FAS1_thioest_ins"/>
    <property type="match status" value="1"/>
</dbReference>
<dbReference type="InterPro" id="IPR029069">
    <property type="entry name" value="HotDog_dom_sf"/>
</dbReference>
<dbReference type="Gene3D" id="1.20.1050.120">
    <property type="match status" value="1"/>
</dbReference>
<keyword evidence="5 16" id="KW-0521">NADP</keyword>
<evidence type="ECO:0000256" key="6">
    <source>
        <dbReference type="ARBA" id="ARBA00023002"/>
    </source>
</evidence>
<comment type="caution">
    <text evidence="19">The sequence shown here is derived from an EMBL/GenBank/DDBJ whole genome shotgun (WGS) entry which is preliminary data.</text>
</comment>
<evidence type="ECO:0000256" key="14">
    <source>
        <dbReference type="ARBA" id="ARBA00048572"/>
    </source>
</evidence>
<evidence type="ECO:0000256" key="1">
    <source>
        <dbReference type="ARBA" id="ARBA00001055"/>
    </source>
</evidence>
<comment type="similarity">
    <text evidence="2 16">Belongs to the fungal fatty acid synthetase subunit beta family.</text>
</comment>
<dbReference type="CDD" id="cd03447">
    <property type="entry name" value="FAS_MaoC"/>
    <property type="match status" value="1"/>
</dbReference>
<accession>A0A5M9MRN2</accession>
<dbReference type="Gene3D" id="3.10.129.10">
    <property type="entry name" value="Hotdog Thioesterase"/>
    <property type="match status" value="2"/>
</dbReference>
<evidence type="ECO:0000313" key="19">
    <source>
        <dbReference type="EMBL" id="KAA8649558.1"/>
    </source>
</evidence>
<evidence type="ECO:0000256" key="8">
    <source>
        <dbReference type="ARBA" id="ARBA00023239"/>
    </source>
</evidence>
<evidence type="ECO:0000256" key="3">
    <source>
        <dbReference type="ARBA" id="ARBA00022679"/>
    </source>
</evidence>
<dbReference type="Gene3D" id="3.20.20.70">
    <property type="entry name" value="Aldolase class I"/>
    <property type="match status" value="1"/>
</dbReference>
<dbReference type="RefSeq" id="XP_033428919.1">
    <property type="nucleotide sequence ID" value="XM_033566924.1"/>
</dbReference>
<comment type="catalytic activity">
    <reaction evidence="13">
        <text>(9Z)-octadecenoyl-[ACP] + H2O = (9Z)-octadecenoate + holo-[ACP] + H(+)</text>
        <dbReference type="Rhea" id="RHEA:15057"/>
        <dbReference type="Rhea" id="RHEA-COMP:9685"/>
        <dbReference type="Rhea" id="RHEA-COMP:9924"/>
        <dbReference type="ChEBI" id="CHEBI:15377"/>
        <dbReference type="ChEBI" id="CHEBI:15378"/>
        <dbReference type="ChEBI" id="CHEBI:30823"/>
        <dbReference type="ChEBI" id="CHEBI:64479"/>
        <dbReference type="ChEBI" id="CHEBI:78783"/>
        <dbReference type="EC" id="3.1.2.14"/>
    </reaction>
</comment>
<dbReference type="PANTHER" id="PTHR10982:SF21">
    <property type="entry name" value="FATTY ACID SYNTHASE SUBUNIT BETA"/>
    <property type="match status" value="1"/>
</dbReference>
<dbReference type="VEuPathDB" id="FungiDB:EYZ11_006621"/>
<dbReference type="Pfam" id="PF17951">
    <property type="entry name" value="FAS_meander"/>
    <property type="match status" value="1"/>
</dbReference>
<dbReference type="InterPro" id="IPR013785">
    <property type="entry name" value="Aldolase_TIM"/>
</dbReference>
<evidence type="ECO:0000259" key="18">
    <source>
        <dbReference type="SMART" id="SM00827"/>
    </source>
</evidence>
<evidence type="ECO:0000256" key="13">
    <source>
        <dbReference type="ARBA" id="ARBA00048536"/>
    </source>
</evidence>
<dbReference type="GO" id="GO:0019171">
    <property type="term" value="F:(3R)-hydroxyacyl-[acyl-carrier-protein] dehydratase activity"/>
    <property type="evidence" value="ECO:0007669"/>
    <property type="project" value="UniProtKB-EC"/>
</dbReference>
<dbReference type="GO" id="GO:0006633">
    <property type="term" value="P:fatty acid biosynthetic process"/>
    <property type="evidence" value="ECO:0007669"/>
    <property type="project" value="InterPro"/>
</dbReference>
<protein>
    <recommendedName>
        <fullName evidence="18">Malonyl-CoA:ACP transacylase (MAT) domain-containing protein</fullName>
    </recommendedName>
</protein>
<name>A0A5M9MRN2_9EURO</name>
<sequence length="2071" mass="230888">MSSSTPSYVEVASPLDDDVYRLPFFIQYGHLEYTTHIPSQYLGYCDHSKALFLSSLSSSTSSPPPTSTAALVLLFLQHLVDCQGQIPAIRCLILAFQRDFVLPRDIHTVITGLPEPLSVQKRLLRAFYAVVTHCSIAPQVEKSILFTEAERGLTRLVAVFGGQNARNPRCVQDLHDIYSTYAPLLDPLVDTVDRELDKLCHHPDTADFYHGRQIRLRAWMDDPHLVPDEQYLQTAAVSFPIIGAIGLAHFCVVCRVLDQTPGQVRSLLHGVTGHSQGIVVAAGISRSDSWSSFYENVRFVMRTLFWMGYESQQAPTARSQVPAPLVEECISHGEGRPSPMLHISNIAEMQVRLLIDTTNRELSPNDQVYLALVNTRNSFVIAGPARYLVGLSRRLRTLNAHAGRDQSRIPFDRRSPLIQHQFLPITAPFHTPYLHDAAQKVQARLTAMRFPSSELLCPVYHTRDGGVLGQSGTGVLDTLVSAIMTDPVNWPSTIRPQGRTYALAFSQGVGDLLFRNNEGKGVRIIYSTHLTPEREGAGAQLDMYASYHPDTSHVVVPNWLEQFRPRLVRTERGDVQMTTKLTDVLGLPPVMVAGMTPTTVHWDFVAAIMDAGYHAELAGGGYYDADSMAVAITTLAENIPPGRGITCNVIYASPNVLAWQIALLRRLAQSGHSPVEGLTIGAGVPSLDVATEYITTLGLRHIAFKPGSESAIEQVLLIARAHPTFPVILQWTGGRAGGHHSFEDFHSPILRLYGKIRACSNVILVAGSGFGDAQSISPYLTGSWSVPRGYAPMPFDGILLGSRMMVAKEAHTSGPVKELICQATGVEEESQWTTSYTRPVGGIITVQSEMGQPIHKLATRGVRFWKEMDEQIFALPQGKQLEALQNRKTDIIRRLNADYFKPWFGRNAKGEVIDLKDMTYMEVLDRLVDLMYISHQRRWIHPSYACLVIAVMNRTFERLHHHADGRQLTLAALSHNPQNFLAVLRGTIPNASATILHPEDVQWFLLRCKARGQKPVNFIPVIDEDFAFWFKKDSLWQSEDVDAVTDQDAGRVCILHGPVAAHYSHRVDETVKEILDGINQSLVTMVETEWYQETPIPLSDGAQDDEAPLAAFQPRFPFHVVEEHPGVTTYRLLPDAKAPNSEEWFAYLTRETMGWMRAVVGNRAMICRDRIRRPNWLRDCLVLGWNTVVQIDGPASKITATQEVDGCLRHVLSMNSDDGILITAHVFFHSPQSSSSPVPLELRFSYSADAWSGSLSEVGDNHDVLVQSFYRRLWLGESFNVQHSPPTGKKTFLTAAMRNAWMSSIGLAYPNERDLPVEGDYFPIHAAIVPAWESLVAPLVTPGNEGDLLKLVHLSNEFRMEPGEEPLRIGDMVECSSSCVEGVVVDEKGKEITVTAEMTRNERRVLTVTSKFLIRGSFPGSSECFRNTMEPEITLKNVTPIDEALLRDRDWFLLDDPKSSLVGKTVSFRLRTHNVWSKDRKAFHTVRTTGEAVEIGSGSGVHCHRVGQVRFHALSCSRNPVLDLLHRRGMPATVRQTLDRPGWPYNTNSMTVQMPASSERYSQVSQDHNPIHSCLVFARIAQLPGTIVHGMYTSAVAGSVLEQLVDGWSHRRMHRYSVSFVGMVFPRDQVTVRFTHTAMIQGRMVVQIEAFRKGVDGEEHKVLEGEAEIEQPSTVYVFTGQGSQSPGMGMDFYRSSPVARQIWDDMDEYFLQNYGFSILQIVKENPKELTIHFGGDRGRRIRERYQAMRINSINPHQGETRSKPVLPNLTSTTRSYTFKAPRGLIYSTQFAQPAITILEKAVFEDMRARGLIQADAPFAGHSLGEYGALAALAEFMPFPSLMDVVFYRGLAMQTVMERDEAGSTEYSMVAVNPTRVGQMVNETDIRQITAMIAQESLQLLEIVNLNVHGEQYVCAGHIRNIHALTETLNELSRASPEQIRLSLREAATYSSGDSADGDDDASTVLGNIVGRAVADAQALPKPIRLARGKATIPLVGIDVPFHSSLLRSGVDHYRHFLQARIQEEDVQPENLETRYIPNLTGSRFQLHPHYIAEVVRATGSRELKEWVGSAA</sequence>
<evidence type="ECO:0000256" key="16">
    <source>
        <dbReference type="PIRNR" id="PIRNR005562"/>
    </source>
</evidence>
<comment type="catalytic activity">
    <reaction evidence="11">
        <text>acetyl-CoA + n malonyl-CoA + 2n NADPH + 4n H(+) = a long-chain-acyl-CoA + n CoA + n CO2 + 2n NADP(+).</text>
        <dbReference type="EC" id="2.3.1.86"/>
    </reaction>
</comment>
<keyword evidence="8" id="KW-0456">Lyase</keyword>
<dbReference type="Gene3D" id="1.20.930.70">
    <property type="match status" value="1"/>
</dbReference>
<evidence type="ECO:0000256" key="17">
    <source>
        <dbReference type="PIRSR" id="PIRSR005562-1"/>
    </source>
</evidence>
<dbReference type="PANTHER" id="PTHR10982">
    <property type="entry name" value="MALONYL COA-ACYL CARRIER PROTEIN TRANSACYLASE"/>
    <property type="match status" value="1"/>
</dbReference>
<dbReference type="GO" id="GO:0004321">
    <property type="term" value="F:fatty-acyl-CoA synthase activity"/>
    <property type="evidence" value="ECO:0007669"/>
    <property type="project" value="UniProtKB-EC"/>
</dbReference>
<dbReference type="InterPro" id="IPR016452">
    <property type="entry name" value="Fas1/AflB-like"/>
</dbReference>
<evidence type="ECO:0000256" key="2">
    <source>
        <dbReference type="ARBA" id="ARBA00010009"/>
    </source>
</evidence>
<evidence type="ECO:0000256" key="9">
    <source>
        <dbReference type="ARBA" id="ARBA00023268"/>
    </source>
</evidence>
<dbReference type="SMART" id="SM00827">
    <property type="entry name" value="PKS_AT"/>
    <property type="match status" value="1"/>
</dbReference>
<dbReference type="InterPro" id="IPR003965">
    <property type="entry name" value="Fatty_acid_synthase"/>
</dbReference>
<evidence type="ECO:0000256" key="4">
    <source>
        <dbReference type="ARBA" id="ARBA00022801"/>
    </source>
</evidence>
<evidence type="ECO:0000256" key="15">
    <source>
        <dbReference type="ARBA" id="ARBA00048835"/>
    </source>
</evidence>
<feature type="active site" description="For malonyltransferase activity" evidence="17">
    <location>
        <position position="1822"/>
    </location>
</feature>
<dbReference type="InterPro" id="IPR001227">
    <property type="entry name" value="Ac_transferase_dom_sf"/>
</dbReference>
<evidence type="ECO:0000256" key="7">
    <source>
        <dbReference type="ARBA" id="ARBA00023027"/>
    </source>
</evidence>
<dbReference type="InterPro" id="IPR013565">
    <property type="entry name" value="Fas1/AflB-like_central"/>
</dbReference>
<keyword evidence="4 16" id="KW-0378">Hydrolase</keyword>
<evidence type="ECO:0000256" key="10">
    <source>
        <dbReference type="ARBA" id="ARBA00033756"/>
    </source>
</evidence>
<comment type="catalytic activity">
    <reaction evidence="1">
        <text>a (3R)-hydroxyacyl-[ACP] = a (2E)-enoyl-[ACP] + H2O</text>
        <dbReference type="Rhea" id="RHEA:13097"/>
        <dbReference type="Rhea" id="RHEA-COMP:9925"/>
        <dbReference type="Rhea" id="RHEA-COMP:9945"/>
        <dbReference type="ChEBI" id="CHEBI:15377"/>
        <dbReference type="ChEBI" id="CHEBI:78784"/>
        <dbReference type="ChEBI" id="CHEBI:78827"/>
        <dbReference type="EC" id="4.2.1.59"/>
    </reaction>
</comment>
<dbReference type="SUPFAM" id="SSF54637">
    <property type="entry name" value="Thioesterase/thiol ester dehydrase-isomerase"/>
    <property type="match status" value="1"/>
</dbReference>
<keyword evidence="3 16" id="KW-0808">Transferase</keyword>
<dbReference type="FunFam" id="3.20.20.70:FF:000078">
    <property type="entry name" value="Fatty acid synthase beta subunit dehydratase"/>
    <property type="match status" value="1"/>
</dbReference>
<dbReference type="InterPro" id="IPR014043">
    <property type="entry name" value="Acyl_transferase_dom"/>
</dbReference>
<comment type="subunit">
    <text evidence="10">[Alpha(6)beta(6)] hexamers of two multifunctional subunits (alpha and beta).</text>
</comment>
<dbReference type="Gene3D" id="3.40.366.10">
    <property type="entry name" value="Malonyl-Coenzyme A Acyl Carrier Protein, domain 2"/>
    <property type="match status" value="3"/>
</dbReference>
<dbReference type="OrthoDB" id="4251012at2759"/>
<dbReference type="InterPro" id="IPR032088">
    <property type="entry name" value="SAT"/>
</dbReference>
<proteinExistence type="inferred from homology"/>
<evidence type="ECO:0000313" key="20">
    <source>
        <dbReference type="Proteomes" id="UP000324241"/>
    </source>
</evidence>
<evidence type="ECO:0000256" key="12">
    <source>
        <dbReference type="ARBA" id="ARBA00048462"/>
    </source>
</evidence>
<feature type="active site" description="For acetyltransferase activity" evidence="17">
    <location>
        <position position="275"/>
    </location>
</feature>
<keyword evidence="9" id="KW-0511">Multifunctional enzyme</keyword>
<dbReference type="Gene3D" id="3.30.70.3330">
    <property type="match status" value="1"/>
</dbReference>
<feature type="domain" description="Malonyl-CoA:ACP transacylase (MAT)" evidence="18">
    <location>
        <begin position="1677"/>
        <end position="2009"/>
    </location>
</feature>
<dbReference type="InterPro" id="IPR016035">
    <property type="entry name" value="Acyl_Trfase/lysoPLipase"/>
</dbReference>
<dbReference type="Pfam" id="PF01575">
    <property type="entry name" value="MaoC_dehydratas"/>
    <property type="match status" value="1"/>
</dbReference>
<comment type="catalytic activity">
    <reaction evidence="12">
        <text>holo-[ACP] + malonyl-CoA = malonyl-[ACP] + CoA</text>
        <dbReference type="Rhea" id="RHEA:41792"/>
        <dbReference type="Rhea" id="RHEA-COMP:9623"/>
        <dbReference type="Rhea" id="RHEA-COMP:9685"/>
        <dbReference type="ChEBI" id="CHEBI:57287"/>
        <dbReference type="ChEBI" id="CHEBI:57384"/>
        <dbReference type="ChEBI" id="CHEBI:64479"/>
        <dbReference type="ChEBI" id="CHEBI:78449"/>
        <dbReference type="EC" id="2.3.1.39"/>
    </reaction>
</comment>
<dbReference type="GeneID" id="54324931"/>
<dbReference type="Gene3D" id="6.10.60.10">
    <property type="match status" value="1"/>
</dbReference>
<dbReference type="GO" id="GO:0004312">
    <property type="term" value="F:fatty acid synthase activity"/>
    <property type="evidence" value="ECO:0007669"/>
    <property type="project" value="InterPro"/>
</dbReference>
<dbReference type="SUPFAM" id="SSF51412">
    <property type="entry name" value="Inosine monophosphate dehydrogenase (IMPDH)"/>
    <property type="match status" value="1"/>
</dbReference>
<dbReference type="PRINTS" id="PR01483">
    <property type="entry name" value="FASYNTHASE"/>
</dbReference>
<dbReference type="GO" id="GO:0016297">
    <property type="term" value="F:fatty acyl-[ACP] hydrolase activity"/>
    <property type="evidence" value="ECO:0007669"/>
    <property type="project" value="UniProtKB-EC"/>
</dbReference>
<dbReference type="InterPro" id="IPR002539">
    <property type="entry name" value="MaoC-like_dom"/>
</dbReference>
<dbReference type="EMBL" id="QUQM01000001">
    <property type="protein sequence ID" value="KAA8649558.1"/>
    <property type="molecule type" value="Genomic_DNA"/>
</dbReference>
<comment type="catalytic activity">
    <reaction evidence="15">
        <text>holo-[ACP] + acetyl-CoA = acetyl-[ACP] + CoA</text>
        <dbReference type="Rhea" id="RHEA:41788"/>
        <dbReference type="Rhea" id="RHEA-COMP:9621"/>
        <dbReference type="Rhea" id="RHEA-COMP:9685"/>
        <dbReference type="ChEBI" id="CHEBI:57287"/>
        <dbReference type="ChEBI" id="CHEBI:57288"/>
        <dbReference type="ChEBI" id="CHEBI:64479"/>
        <dbReference type="ChEBI" id="CHEBI:78446"/>
        <dbReference type="EC" id="2.3.1.38"/>
    </reaction>
</comment>
<dbReference type="InterPro" id="IPR040883">
    <property type="entry name" value="FAS_meander"/>
</dbReference>
<keyword evidence="6 16" id="KW-0560">Oxidoreductase</keyword>
<reference evidence="19 20" key="1">
    <citation type="submission" date="2019-08" db="EMBL/GenBank/DDBJ databases">
        <title>The genome sequence of a newly discovered highly antifungal drug resistant Aspergillus species, Aspergillus tanneri NIH 1004.</title>
        <authorList>
            <person name="Mounaud S."/>
            <person name="Singh I."/>
            <person name="Joardar V."/>
            <person name="Pakala S."/>
            <person name="Pakala S."/>
            <person name="Venepally P."/>
            <person name="Chung J.K."/>
            <person name="Losada L."/>
            <person name="Nierman W.C."/>
        </authorList>
    </citation>
    <scope>NUCLEOTIDE SEQUENCE [LARGE SCALE GENOMIC DNA]</scope>
    <source>
        <strain evidence="19 20">NIH1004</strain>
    </source>
</reference>